<organism evidence="1 2">
    <name type="scientific">Mesonia algae</name>
    <dbReference type="NCBI Taxonomy" id="213248"/>
    <lineage>
        <taxon>Bacteria</taxon>
        <taxon>Pseudomonadati</taxon>
        <taxon>Bacteroidota</taxon>
        <taxon>Flavobacteriia</taxon>
        <taxon>Flavobacteriales</taxon>
        <taxon>Flavobacteriaceae</taxon>
        <taxon>Mesonia</taxon>
    </lineage>
</organism>
<dbReference type="Proteomes" id="UP000249542">
    <property type="component" value="Unassembled WGS sequence"/>
</dbReference>
<keyword evidence="2" id="KW-1185">Reference proteome</keyword>
<dbReference type="RefSeq" id="WP_111540764.1">
    <property type="nucleotide sequence ID" value="NZ_QKYV01000003.1"/>
</dbReference>
<gene>
    <name evidence="1" type="ORF">LX95_01451</name>
</gene>
<protein>
    <submittedName>
        <fullName evidence="1">Uncharacterized protein DUF2480</fullName>
    </submittedName>
</protein>
<proteinExistence type="predicted"/>
<accession>A0A2W7IQP9</accession>
<sequence>MEEEIINRVANSKLVTVNLEDYYLSGQRQQIDISAWLYEGFVLREKDFRSALKDQDWSSYKNSFVALHCSTDAIIPSWAYLLITTYLQPYAKKVVVGDLRELESILYAEKLQQENWSAFNDQMVIIKGCSNLPVPENAYLLLAQYLQPEVKSLMFGEACSSVPLYKKPKMS</sequence>
<comment type="caution">
    <text evidence="1">The sequence shown here is derived from an EMBL/GenBank/DDBJ whole genome shotgun (WGS) entry which is preliminary data.</text>
</comment>
<dbReference type="InterPro" id="IPR018914">
    <property type="entry name" value="DUF2480"/>
</dbReference>
<dbReference type="Pfam" id="PF10652">
    <property type="entry name" value="DUF2480"/>
    <property type="match status" value="1"/>
</dbReference>
<evidence type="ECO:0000313" key="1">
    <source>
        <dbReference type="EMBL" id="PZW41767.1"/>
    </source>
</evidence>
<reference evidence="1 2" key="1">
    <citation type="submission" date="2018-06" db="EMBL/GenBank/DDBJ databases">
        <title>Genomic Encyclopedia of Archaeal and Bacterial Type Strains, Phase II (KMG-II): from individual species to whole genera.</title>
        <authorList>
            <person name="Goeker M."/>
        </authorList>
    </citation>
    <scope>NUCLEOTIDE SEQUENCE [LARGE SCALE GENOMIC DNA]</scope>
    <source>
        <strain evidence="1 2">DSM 15361</strain>
    </source>
</reference>
<dbReference type="EMBL" id="QKYV01000003">
    <property type="protein sequence ID" value="PZW41767.1"/>
    <property type="molecule type" value="Genomic_DNA"/>
</dbReference>
<dbReference type="AlphaFoldDB" id="A0A2W7IQP9"/>
<evidence type="ECO:0000313" key="2">
    <source>
        <dbReference type="Proteomes" id="UP000249542"/>
    </source>
</evidence>
<name>A0A2W7IQP9_9FLAO</name>